<feature type="domain" description="RsdA/BaiN/AoA(So)-like Rossmann fold-like" evidence="5">
    <location>
        <begin position="4"/>
        <end position="383"/>
    </location>
</feature>
<keyword evidence="3" id="KW-0274">FAD</keyword>
<proteinExistence type="predicted"/>
<dbReference type="NCBIfam" id="TIGR00275">
    <property type="entry name" value="aminoacetone oxidase family FAD-binding enzyme"/>
    <property type="match status" value="1"/>
</dbReference>
<reference evidence="7" key="1">
    <citation type="submission" date="2022-12" db="EMBL/GenBank/DDBJ databases">
        <title>Species Delineation and Comparative Genomics within the Campylobacter ureolyticus Complex.</title>
        <authorList>
            <person name="Maki J."/>
            <person name="Howard M."/>
            <person name="Connelly S."/>
            <person name="Hardy D.J."/>
            <person name="Cameron A."/>
        </authorList>
    </citation>
    <scope>NUCLEOTIDE SEQUENCE</scope>
    <source>
        <strain evidence="7">URMC_786</strain>
    </source>
</reference>
<feature type="transmembrane region" description="Helical" evidence="4">
    <location>
        <begin position="6"/>
        <end position="29"/>
    </location>
</feature>
<keyword evidence="4" id="KW-1133">Transmembrane helix</keyword>
<keyword evidence="4" id="KW-0812">Transmembrane</keyword>
<sequence>MLDKTIIIGGGVSGLFLAALLNSTNITILEKNSSLGKKLLASGGGKCNITNENISFKKDLLKYYLGDKNFINQIISNLNYLEVLEFFKPLKFEKVKNSQFFCKGDKDGKNGSKSVLNHLKSKITNPKIYLNTEVFDVEKNDDIFKIYTNNGNFECKNLIVASGGLSCQNLGVSDMGYKIASKFSHEISTLNPALVGFSVQKDEFWFKKISGVCFSAKAKILQNNKVLSGDLLFTHRGISGPLMMNASLFWQKGKISINFLPNFDFDKFKNSKKQITSILPLPKSFIKEFLKNSNLEDKQFFKLSNLEFQTLKKLQNYEFSPAGNFGYNKAEITKGGIKTDFIDENCQSKLVKNLYFIGEVLDVSGMIGGFNIHFAFACAKAVSKALK</sequence>
<dbReference type="RefSeq" id="WP_269479615.1">
    <property type="nucleotide sequence ID" value="NZ_JAPXGH010000006.1"/>
</dbReference>
<dbReference type="InterPro" id="IPR055178">
    <property type="entry name" value="RsdA/BaiN/AoA(So)-like_dom"/>
</dbReference>
<evidence type="ECO:0000259" key="6">
    <source>
        <dbReference type="Pfam" id="PF22780"/>
    </source>
</evidence>
<evidence type="ECO:0000256" key="3">
    <source>
        <dbReference type="ARBA" id="ARBA00022827"/>
    </source>
</evidence>
<evidence type="ECO:0000313" key="7">
    <source>
        <dbReference type="EMBL" id="MCZ6161153.1"/>
    </source>
</evidence>
<dbReference type="PANTHER" id="PTHR42887:SF2">
    <property type="entry name" value="OS12G0638800 PROTEIN"/>
    <property type="match status" value="1"/>
</dbReference>
<evidence type="ECO:0000256" key="2">
    <source>
        <dbReference type="ARBA" id="ARBA00022630"/>
    </source>
</evidence>
<evidence type="ECO:0000313" key="8">
    <source>
        <dbReference type="Proteomes" id="UP001075461"/>
    </source>
</evidence>
<organism evidence="7 8">
    <name type="scientific">Campylobacter ureolyticus</name>
    <dbReference type="NCBI Taxonomy" id="827"/>
    <lineage>
        <taxon>Bacteria</taxon>
        <taxon>Pseudomonadati</taxon>
        <taxon>Campylobacterota</taxon>
        <taxon>Epsilonproteobacteria</taxon>
        <taxon>Campylobacterales</taxon>
        <taxon>Campylobacteraceae</taxon>
        <taxon>Campylobacter</taxon>
    </lineage>
</organism>
<dbReference type="Pfam" id="PF03486">
    <property type="entry name" value="HI0933_like"/>
    <property type="match status" value="1"/>
</dbReference>
<dbReference type="PANTHER" id="PTHR42887">
    <property type="entry name" value="OS12G0638800 PROTEIN"/>
    <property type="match status" value="1"/>
</dbReference>
<dbReference type="InterPro" id="IPR023166">
    <property type="entry name" value="BaiN-like_dom_sf"/>
</dbReference>
<keyword evidence="2" id="KW-0285">Flavoprotein</keyword>
<dbReference type="Gene3D" id="1.10.8.260">
    <property type="entry name" value="HI0933 insert domain-like"/>
    <property type="match status" value="1"/>
</dbReference>
<dbReference type="InterPro" id="IPR057661">
    <property type="entry name" value="RsdA/BaiN/AoA(So)_Rossmann"/>
</dbReference>
<dbReference type="InterPro" id="IPR004792">
    <property type="entry name" value="BaiN-like"/>
</dbReference>
<name>A0A9Q4PTA5_9BACT</name>
<keyword evidence="4" id="KW-0472">Membrane</keyword>
<accession>A0A9Q4PTA5</accession>
<dbReference type="InterPro" id="IPR036188">
    <property type="entry name" value="FAD/NAD-bd_sf"/>
</dbReference>
<dbReference type="Gene3D" id="3.50.50.60">
    <property type="entry name" value="FAD/NAD(P)-binding domain"/>
    <property type="match status" value="1"/>
</dbReference>
<feature type="domain" description="RsdA/BaiN/AoA(So)-like insert" evidence="6">
    <location>
        <begin position="192"/>
        <end position="332"/>
    </location>
</feature>
<dbReference type="AlphaFoldDB" id="A0A9Q4PTA5"/>
<dbReference type="Gene3D" id="2.40.30.10">
    <property type="entry name" value="Translation factors"/>
    <property type="match status" value="1"/>
</dbReference>
<dbReference type="EMBL" id="JAPXGP010000001">
    <property type="protein sequence ID" value="MCZ6161153.1"/>
    <property type="molecule type" value="Genomic_DNA"/>
</dbReference>
<dbReference type="SUPFAM" id="SSF160996">
    <property type="entry name" value="HI0933 insert domain-like"/>
    <property type="match status" value="1"/>
</dbReference>
<dbReference type="Pfam" id="PF22780">
    <property type="entry name" value="HI0933_like_1st"/>
    <property type="match status" value="1"/>
</dbReference>
<dbReference type="SUPFAM" id="SSF51905">
    <property type="entry name" value="FAD/NAD(P)-binding domain"/>
    <property type="match status" value="1"/>
</dbReference>
<protein>
    <submittedName>
        <fullName evidence="7">Aminoacetone oxidase family FAD-binding enzyme</fullName>
    </submittedName>
</protein>
<gene>
    <name evidence="7" type="ORF">O6B92_02145</name>
</gene>
<evidence type="ECO:0000256" key="1">
    <source>
        <dbReference type="ARBA" id="ARBA00001974"/>
    </source>
</evidence>
<comment type="cofactor">
    <cofactor evidence="1">
        <name>FAD</name>
        <dbReference type="ChEBI" id="CHEBI:57692"/>
    </cofactor>
</comment>
<evidence type="ECO:0000256" key="4">
    <source>
        <dbReference type="SAM" id="Phobius"/>
    </source>
</evidence>
<evidence type="ECO:0000259" key="5">
    <source>
        <dbReference type="Pfam" id="PF03486"/>
    </source>
</evidence>
<dbReference type="Proteomes" id="UP001075461">
    <property type="component" value="Unassembled WGS sequence"/>
</dbReference>
<comment type="caution">
    <text evidence="7">The sequence shown here is derived from an EMBL/GenBank/DDBJ whole genome shotgun (WGS) entry which is preliminary data.</text>
</comment>